<dbReference type="EMBL" id="BGPR01000469">
    <property type="protein sequence ID" value="GBM21897.1"/>
    <property type="molecule type" value="Genomic_DNA"/>
</dbReference>
<keyword evidence="2" id="KW-1185">Reference proteome</keyword>
<name>A0A4Y2DZS8_ARAVE</name>
<evidence type="ECO:0000313" key="1">
    <source>
        <dbReference type="EMBL" id="GBM21897.1"/>
    </source>
</evidence>
<accession>A0A4Y2DZS8</accession>
<dbReference type="Proteomes" id="UP000499080">
    <property type="component" value="Unassembled WGS sequence"/>
</dbReference>
<sequence length="102" mass="11264">MISGVDELIQQNRLITTCEIAVELLLSKGTVHHTIHKKNWLCQSLCRVGAQAFIRELEDGENGCFPDTSVSTLKPSTPFLHAGISVLMSMAIIYICTVPHEL</sequence>
<proteinExistence type="predicted"/>
<comment type="caution">
    <text evidence="1">The sequence shown here is derived from an EMBL/GenBank/DDBJ whole genome shotgun (WGS) entry which is preliminary data.</text>
</comment>
<organism evidence="1 2">
    <name type="scientific">Araneus ventricosus</name>
    <name type="common">Orbweaver spider</name>
    <name type="synonym">Epeira ventricosa</name>
    <dbReference type="NCBI Taxonomy" id="182803"/>
    <lineage>
        <taxon>Eukaryota</taxon>
        <taxon>Metazoa</taxon>
        <taxon>Ecdysozoa</taxon>
        <taxon>Arthropoda</taxon>
        <taxon>Chelicerata</taxon>
        <taxon>Arachnida</taxon>
        <taxon>Araneae</taxon>
        <taxon>Araneomorphae</taxon>
        <taxon>Entelegynae</taxon>
        <taxon>Araneoidea</taxon>
        <taxon>Araneidae</taxon>
        <taxon>Araneus</taxon>
    </lineage>
</organism>
<reference evidence="1 2" key="1">
    <citation type="journal article" date="2019" name="Sci. Rep.">
        <title>Orb-weaving spider Araneus ventricosus genome elucidates the spidroin gene catalogue.</title>
        <authorList>
            <person name="Kono N."/>
            <person name="Nakamura H."/>
            <person name="Ohtoshi R."/>
            <person name="Moran D.A.P."/>
            <person name="Shinohara A."/>
            <person name="Yoshida Y."/>
            <person name="Fujiwara M."/>
            <person name="Mori M."/>
            <person name="Tomita M."/>
            <person name="Arakawa K."/>
        </authorList>
    </citation>
    <scope>NUCLEOTIDE SEQUENCE [LARGE SCALE GENOMIC DNA]</scope>
</reference>
<gene>
    <name evidence="1" type="ORF">AVEN_11299_1</name>
</gene>
<protein>
    <submittedName>
        <fullName evidence="1">Uncharacterized protein</fullName>
    </submittedName>
</protein>
<evidence type="ECO:0000313" key="2">
    <source>
        <dbReference type="Proteomes" id="UP000499080"/>
    </source>
</evidence>
<dbReference type="OrthoDB" id="6469225at2759"/>
<dbReference type="AlphaFoldDB" id="A0A4Y2DZS8"/>